<evidence type="ECO:0000313" key="1">
    <source>
        <dbReference type="EMBL" id="KKK92473.1"/>
    </source>
</evidence>
<dbReference type="AlphaFoldDB" id="A0A0F8ZFF6"/>
<sequence length="32" mass="3923">MTKNEMKVWAGFLHKCKFCPKQIWKEYDICTD</sequence>
<dbReference type="EMBL" id="LAZR01048196">
    <property type="protein sequence ID" value="KKK92473.1"/>
    <property type="molecule type" value="Genomic_DNA"/>
</dbReference>
<proteinExistence type="predicted"/>
<reference evidence="1" key="1">
    <citation type="journal article" date="2015" name="Nature">
        <title>Complex archaea that bridge the gap between prokaryotes and eukaryotes.</title>
        <authorList>
            <person name="Spang A."/>
            <person name="Saw J.H."/>
            <person name="Jorgensen S.L."/>
            <person name="Zaremba-Niedzwiedzka K."/>
            <person name="Martijn J."/>
            <person name="Lind A.E."/>
            <person name="van Eijk R."/>
            <person name="Schleper C."/>
            <person name="Guy L."/>
            <person name="Ettema T.J."/>
        </authorList>
    </citation>
    <scope>NUCLEOTIDE SEQUENCE</scope>
</reference>
<protein>
    <submittedName>
        <fullName evidence="1">Uncharacterized protein</fullName>
    </submittedName>
</protein>
<gene>
    <name evidence="1" type="ORF">LCGC14_2702550</name>
</gene>
<name>A0A0F8ZFF6_9ZZZZ</name>
<feature type="non-terminal residue" evidence="1">
    <location>
        <position position="32"/>
    </location>
</feature>
<accession>A0A0F8ZFF6</accession>
<organism evidence="1">
    <name type="scientific">marine sediment metagenome</name>
    <dbReference type="NCBI Taxonomy" id="412755"/>
    <lineage>
        <taxon>unclassified sequences</taxon>
        <taxon>metagenomes</taxon>
        <taxon>ecological metagenomes</taxon>
    </lineage>
</organism>
<comment type="caution">
    <text evidence="1">The sequence shown here is derived from an EMBL/GenBank/DDBJ whole genome shotgun (WGS) entry which is preliminary data.</text>
</comment>